<organism evidence="18">
    <name type="scientific">Saccharomyces paradoxus</name>
    <name type="common">Yeast</name>
    <name type="synonym">Saccharomyces douglasii</name>
    <dbReference type="NCBI Taxonomy" id="27291"/>
    <lineage>
        <taxon>Eukaryota</taxon>
        <taxon>Fungi</taxon>
        <taxon>Dikarya</taxon>
        <taxon>Ascomycota</taxon>
        <taxon>Saccharomycotina</taxon>
        <taxon>Saccharomycetes</taxon>
        <taxon>Saccharomycetales</taxon>
        <taxon>Saccharomycetaceae</taxon>
        <taxon>Saccharomyces</taxon>
    </lineage>
</organism>
<evidence type="ECO:0000256" key="13">
    <source>
        <dbReference type="ARBA" id="ARBA00038302"/>
    </source>
</evidence>
<dbReference type="InterPro" id="IPR015424">
    <property type="entry name" value="PyrdxlP-dep_Trfase"/>
</dbReference>
<evidence type="ECO:0000256" key="4">
    <source>
        <dbReference type="ARBA" id="ARBA00004991"/>
    </source>
</evidence>
<dbReference type="GO" id="GO:0030149">
    <property type="term" value="P:sphingolipid catabolic process"/>
    <property type="evidence" value="ECO:0007669"/>
    <property type="project" value="TreeGrafter"/>
</dbReference>
<reference evidence="18" key="1">
    <citation type="journal article" date="2017" name="Nat. Genet.">
        <title>Contrasting evolutionary genome dynamics between domesticated and wild yeasts.</title>
        <authorList>
            <person name="Yue J.X."/>
            <person name="Li J."/>
            <person name="Aigrain L."/>
            <person name="Hallin J."/>
            <person name="Persson K."/>
            <person name="Oliver K."/>
            <person name="Bergstrom A."/>
            <person name="Coupland P."/>
            <person name="Warringer J."/>
            <person name="Lagomarsino M.C."/>
            <person name="Fischer G."/>
            <person name="Durbin R."/>
            <person name="Liti G."/>
        </authorList>
    </citation>
    <scope>NUCLEOTIDE SEQUENCE</scope>
    <source>
        <strain evidence="18">CBS432</strain>
    </source>
</reference>
<keyword evidence="9" id="KW-1133">Transmembrane helix</keyword>
<keyword evidence="10" id="KW-0443">Lipid metabolism</keyword>
<evidence type="ECO:0000256" key="8">
    <source>
        <dbReference type="ARBA" id="ARBA00022919"/>
    </source>
</evidence>
<evidence type="ECO:0000256" key="2">
    <source>
        <dbReference type="ARBA" id="ARBA00004389"/>
    </source>
</evidence>
<evidence type="ECO:0000256" key="15">
    <source>
        <dbReference type="ARBA" id="ARBA00042568"/>
    </source>
</evidence>
<dbReference type="GO" id="GO:0030170">
    <property type="term" value="F:pyridoxal phosphate binding"/>
    <property type="evidence" value="ECO:0007669"/>
    <property type="project" value="InterPro"/>
</dbReference>
<keyword evidence="5" id="KW-0812">Transmembrane</keyword>
<evidence type="ECO:0000256" key="3">
    <source>
        <dbReference type="ARBA" id="ARBA00004760"/>
    </source>
</evidence>
<evidence type="ECO:0000256" key="5">
    <source>
        <dbReference type="ARBA" id="ARBA00022692"/>
    </source>
</evidence>
<dbReference type="Gene3D" id="3.90.1150.10">
    <property type="entry name" value="Aspartate Aminotransferase, domain 1"/>
    <property type="match status" value="1"/>
</dbReference>
<reference evidence="18" key="3">
    <citation type="submission" date="2025-07" db="EMBL/GenBank/DDBJ databases">
        <authorList>
            <consortium name="NCBI Genome Project"/>
        </authorList>
    </citation>
    <scope>NUCLEOTIDE SEQUENCE</scope>
    <source>
        <strain evidence="18">CBS432</strain>
    </source>
</reference>
<evidence type="ECO:0000256" key="10">
    <source>
        <dbReference type="ARBA" id="ARBA00023098"/>
    </source>
</evidence>
<dbReference type="OrthoDB" id="10254570at2759"/>
<dbReference type="KEGG" id="spao:SPAR_D04850"/>
<evidence type="ECO:0000256" key="14">
    <source>
        <dbReference type="ARBA" id="ARBA00038965"/>
    </source>
</evidence>
<evidence type="ECO:0000256" key="1">
    <source>
        <dbReference type="ARBA" id="ARBA00001933"/>
    </source>
</evidence>
<keyword evidence="12 17" id="KW-0456">Lyase</keyword>
<gene>
    <name evidence="18" type="primary">DPL1</name>
    <name evidence="18" type="ORF">SPAR_D04850</name>
</gene>
<sequence>MSGVSNKTLSTGSWYGMPIHLLREDCDFTQFMILTINESKRDVHDYFINTPWYNMVKDYLFVVFCYRLLSNFLYLLKVYGPVRLAVRTYEHTSRKLFRWLLDSPFLKGTVEKEVSKVKQSIEDELIRSDSQLMNFPRLPSNGIPQDDVIEELNKLNDLIPHTQWKEGKVSGAVYHGGDDLIHLQTIAYEKYCVANQLHPDVFPAVRKMESEVVSMVLRMFNAPSDTGCGTTTSGGTESLLLACLSAKMYALHHRGITEPEIIAPVTAHAGFDKAAYYFGMKLRHVELDPTTYQADLKKVKKFINKNTVLLVGSAPNFPHGIADDIEGLGKIAQKYKLPLHVDSCLGSFIVSFMEKAGYKNLPLLDFRVPGVTSISCDTHKYGFAPKGSSVIMYRNSDLRMHQYYVNPAWTGGLYGSPTLAGSRPGAIVVGCWATMVNMGENGYIESCREIVGAAMKFKEFIQESIPDLNIMGDPRYSVISFSSKTLNIHELSDRLAKKGWHFNALQKPIALHMAFTRLSANVVDEICDILRTTVQELKSESNSKPSPDGTSALYGVAGSVKTAGVADKLIVGFLDALYKLGPGEETVTK</sequence>
<keyword evidence="8" id="KW-0746">Sphingolipid metabolism</keyword>
<reference evidence="18" key="2">
    <citation type="submission" date="2020-01" db="EMBL/GenBank/DDBJ databases">
        <title>Population-level Yeast Reference Genomes.</title>
        <authorList>
            <person name="Yue J.-X."/>
        </authorList>
    </citation>
    <scope>NUCLEOTIDE SEQUENCE</scope>
    <source>
        <strain evidence="18">CBS432</strain>
    </source>
</reference>
<dbReference type="FunFam" id="3.40.640.10:FF:000020">
    <property type="entry name" value="sphingosine-1-phosphate lyase 1"/>
    <property type="match status" value="1"/>
</dbReference>
<accession>A0A8B8UP29</accession>
<feature type="modified residue" description="N6-(pyridoxal phosphate)lysine" evidence="16">
    <location>
        <position position="380"/>
    </location>
</feature>
<comment type="pathway">
    <text evidence="3">Lipid metabolism; sphingolipid metabolism.</text>
</comment>
<comment type="similarity">
    <text evidence="13">Belongs to the group II decarboxylase family. Sphingosine-1-phosphate lyase subfamily.</text>
</comment>
<comment type="subcellular location">
    <subcellularLocation>
        <location evidence="2">Endoplasmic reticulum membrane</location>
        <topology evidence="2">Single-pass membrane protein</topology>
    </subcellularLocation>
</comment>
<dbReference type="InterPro" id="IPR050477">
    <property type="entry name" value="GrpII_AminoAcid_Decarb"/>
</dbReference>
<dbReference type="VEuPathDB" id="FungiDB:SPAR_D04850"/>
<evidence type="ECO:0000256" key="16">
    <source>
        <dbReference type="PIRSR" id="PIRSR602129-50"/>
    </source>
</evidence>
<evidence type="ECO:0000256" key="6">
    <source>
        <dbReference type="ARBA" id="ARBA00022824"/>
    </source>
</evidence>
<dbReference type="InterPro" id="IPR002129">
    <property type="entry name" value="PyrdxlP-dep_de-COase"/>
</dbReference>
<name>A0A8B8UP29_SACPA</name>
<comment type="cofactor">
    <cofactor evidence="1 16 17">
        <name>pyridoxal 5'-phosphate</name>
        <dbReference type="ChEBI" id="CHEBI:597326"/>
    </cofactor>
</comment>
<dbReference type="Gene3D" id="3.40.640.10">
    <property type="entry name" value="Type I PLP-dependent aspartate aminotransferase-like (Major domain)"/>
    <property type="match status" value="1"/>
</dbReference>
<evidence type="ECO:0000256" key="11">
    <source>
        <dbReference type="ARBA" id="ARBA00023136"/>
    </source>
</evidence>
<dbReference type="SUPFAM" id="SSF53383">
    <property type="entry name" value="PLP-dependent transferases"/>
    <property type="match status" value="1"/>
</dbReference>
<dbReference type="PANTHER" id="PTHR42735">
    <property type="match status" value="1"/>
</dbReference>
<dbReference type="RefSeq" id="XP_033765518.1">
    <property type="nucleotide sequence ID" value="XM_033909627.1"/>
</dbReference>
<protein>
    <recommendedName>
        <fullName evidence="14">sphinganine-1-phosphate aldolase</fullName>
        <ecNumber evidence="14">4.1.2.27</ecNumber>
    </recommendedName>
    <alternativeName>
        <fullName evidence="15">Sphingosine-1-phosphate aldolase</fullName>
    </alternativeName>
</protein>
<evidence type="ECO:0000256" key="7">
    <source>
        <dbReference type="ARBA" id="ARBA00022898"/>
    </source>
</evidence>
<dbReference type="GO" id="GO:0008117">
    <property type="term" value="F:sphinganine-1-phosphate aldolase activity"/>
    <property type="evidence" value="ECO:0007669"/>
    <property type="project" value="UniProtKB-EC"/>
</dbReference>
<keyword evidence="6" id="KW-0256">Endoplasmic reticulum</keyword>
<dbReference type="InterPro" id="IPR015422">
    <property type="entry name" value="PyrdxlP-dep_Trfase_small"/>
</dbReference>
<dbReference type="GO" id="GO:0019752">
    <property type="term" value="P:carboxylic acid metabolic process"/>
    <property type="evidence" value="ECO:0007669"/>
    <property type="project" value="InterPro"/>
</dbReference>
<evidence type="ECO:0000256" key="12">
    <source>
        <dbReference type="ARBA" id="ARBA00023239"/>
    </source>
</evidence>
<dbReference type="GO" id="GO:0005789">
    <property type="term" value="C:endoplasmic reticulum membrane"/>
    <property type="evidence" value="ECO:0007669"/>
    <property type="project" value="UniProtKB-SubCell"/>
</dbReference>
<proteinExistence type="inferred from homology"/>
<evidence type="ECO:0000256" key="9">
    <source>
        <dbReference type="ARBA" id="ARBA00022989"/>
    </source>
</evidence>
<keyword evidence="11" id="KW-0472">Membrane</keyword>
<dbReference type="Pfam" id="PF00282">
    <property type="entry name" value="Pyridoxal_deC"/>
    <property type="match status" value="1"/>
</dbReference>
<keyword evidence="7 16" id="KW-0663">Pyridoxal phosphate</keyword>
<dbReference type="PANTHER" id="PTHR42735:SF6">
    <property type="entry name" value="SPHINGOSINE-1-PHOSPHATE LYASE 1"/>
    <property type="match status" value="1"/>
</dbReference>
<evidence type="ECO:0000313" key="18">
    <source>
        <dbReference type="RefSeq" id="XP_033765518.1"/>
    </source>
</evidence>
<evidence type="ECO:0000256" key="17">
    <source>
        <dbReference type="RuleBase" id="RU000382"/>
    </source>
</evidence>
<dbReference type="InterPro" id="IPR015421">
    <property type="entry name" value="PyrdxlP-dep_Trfase_major"/>
</dbReference>
<comment type="pathway">
    <text evidence="4">Sphingolipid metabolism.</text>
</comment>
<dbReference type="AlphaFoldDB" id="A0A8B8UP29"/>
<dbReference type="FunFam" id="6.10.140.2150:FF:000001">
    <property type="entry name" value="Sphingosine-1-phosphate lyase 1"/>
    <property type="match status" value="1"/>
</dbReference>
<dbReference type="GeneID" id="54629732"/>
<reference evidence="18" key="4">
    <citation type="submission" date="2025-08" db="UniProtKB">
        <authorList>
            <consortium name="RefSeq"/>
        </authorList>
    </citation>
    <scope>IDENTIFICATION</scope>
    <source>
        <strain evidence="18">CBS432</strain>
    </source>
</reference>
<dbReference type="Gene3D" id="6.10.140.2150">
    <property type="match status" value="1"/>
</dbReference>
<dbReference type="EC" id="4.1.2.27" evidence="14"/>